<name>A0A6M4AXD2_9SPHN</name>
<keyword evidence="3" id="KW-1003">Cell membrane</keyword>
<evidence type="ECO:0000313" key="9">
    <source>
        <dbReference type="EMBL" id="QJQ33040.1"/>
    </source>
</evidence>
<dbReference type="AlphaFoldDB" id="A0A6M4AXD2"/>
<dbReference type="InterPro" id="IPR036259">
    <property type="entry name" value="MFS_trans_sf"/>
</dbReference>
<dbReference type="EMBL" id="CP053015">
    <property type="protein sequence ID" value="QJQ33040.1"/>
    <property type="molecule type" value="Genomic_DNA"/>
</dbReference>
<keyword evidence="2" id="KW-0813">Transport</keyword>
<dbReference type="InterPro" id="IPR005828">
    <property type="entry name" value="MFS_sugar_transport-like"/>
</dbReference>
<evidence type="ECO:0000256" key="3">
    <source>
        <dbReference type="ARBA" id="ARBA00022475"/>
    </source>
</evidence>
<keyword evidence="5 7" id="KW-1133">Transmembrane helix</keyword>
<comment type="subcellular location">
    <subcellularLocation>
        <location evidence="1">Cell membrane</location>
        <topology evidence="1">Multi-pass membrane protein</topology>
    </subcellularLocation>
</comment>
<reference evidence="9 10" key="1">
    <citation type="submission" date="2020-01" db="EMBL/GenBank/DDBJ databases">
        <title>Sphingomonas sp. strain CSW-10.</title>
        <authorList>
            <person name="Chen W.-M."/>
        </authorList>
    </citation>
    <scope>NUCLEOTIDE SEQUENCE [LARGE SCALE GENOMIC DNA]</scope>
    <source>
        <strain evidence="9 10">CSW-10</strain>
    </source>
</reference>
<dbReference type="Proteomes" id="UP000503018">
    <property type="component" value="Chromosome"/>
</dbReference>
<accession>A0A6M4AXD2</accession>
<gene>
    <name evidence="9" type="ORF">GV829_11795</name>
</gene>
<proteinExistence type="predicted"/>
<keyword evidence="6 7" id="KW-0472">Membrane</keyword>
<dbReference type="RefSeq" id="WP_169946905.1">
    <property type="nucleotide sequence ID" value="NZ_CP053015.1"/>
</dbReference>
<keyword evidence="4 7" id="KW-0812">Transmembrane</keyword>
<evidence type="ECO:0000256" key="1">
    <source>
        <dbReference type="ARBA" id="ARBA00004651"/>
    </source>
</evidence>
<feature type="transmembrane region" description="Helical" evidence="7">
    <location>
        <begin position="50"/>
        <end position="74"/>
    </location>
</feature>
<protein>
    <submittedName>
        <fullName evidence="9">MFS transporter</fullName>
    </submittedName>
</protein>
<feature type="domain" description="Major facilitator superfamily (MFS) profile" evidence="8">
    <location>
        <begin position="12"/>
        <end position="421"/>
    </location>
</feature>
<sequence>MTGNAKGASTRILGASLTGTAVEFYDFYIYATAAALVFPALFFPSESPSAQLLASFATMGIAFLARPVGGLVFGHYGDRIGRKSTLVASLLIMGLSTMLIAFLPTWYQAGWVAPALLCLLRLGQGIGLGGEWGGATLLAVENAPKGWRYRFGMFPPLGAPAGFIMANGLFLLLGLSLTEEQFFAWGWRIPFLLSAVLVMLGLWVRIKVSETPEFQAMMEKGPPPVAPIRETINSHGRALLASTFASVAFFVLFYVSTAFALGHATSTMEMARETVLKIQLVAILALAVGIVVAGWVADKKGPLAVMAAGGLLGIPAAYLFANLYGAGEPVTMLIALASLLFVMGLSYGTAGGWLPSLFPARVRYTGTSIAFNAAGVFGGAIAPYGAQWLANHGGLAWVGWYLAASCMLSLAALLLLPSDRQDLADS</sequence>
<dbReference type="PROSITE" id="PS50850">
    <property type="entry name" value="MFS"/>
    <property type="match status" value="1"/>
</dbReference>
<dbReference type="FunFam" id="1.20.1250.20:FF:000001">
    <property type="entry name" value="Dicarboxylate MFS transporter"/>
    <property type="match status" value="1"/>
</dbReference>
<evidence type="ECO:0000256" key="4">
    <source>
        <dbReference type="ARBA" id="ARBA00022692"/>
    </source>
</evidence>
<dbReference type="GO" id="GO:0005886">
    <property type="term" value="C:plasma membrane"/>
    <property type="evidence" value="ECO:0007669"/>
    <property type="project" value="UniProtKB-SubCell"/>
</dbReference>
<feature type="transmembrane region" description="Helical" evidence="7">
    <location>
        <begin position="303"/>
        <end position="321"/>
    </location>
</feature>
<feature type="transmembrane region" description="Helical" evidence="7">
    <location>
        <begin position="27"/>
        <end position="44"/>
    </location>
</feature>
<evidence type="ECO:0000256" key="7">
    <source>
        <dbReference type="SAM" id="Phobius"/>
    </source>
</evidence>
<feature type="transmembrane region" description="Helical" evidence="7">
    <location>
        <begin position="86"/>
        <end position="107"/>
    </location>
</feature>
<evidence type="ECO:0000256" key="2">
    <source>
        <dbReference type="ARBA" id="ARBA00022448"/>
    </source>
</evidence>
<feature type="transmembrane region" description="Helical" evidence="7">
    <location>
        <begin position="366"/>
        <end position="386"/>
    </location>
</feature>
<dbReference type="PANTHER" id="PTHR43045">
    <property type="entry name" value="SHIKIMATE TRANSPORTER"/>
    <property type="match status" value="1"/>
</dbReference>
<dbReference type="InterPro" id="IPR020846">
    <property type="entry name" value="MFS_dom"/>
</dbReference>
<dbReference type="KEGG" id="slan:GV829_11795"/>
<evidence type="ECO:0000259" key="8">
    <source>
        <dbReference type="PROSITE" id="PS50850"/>
    </source>
</evidence>
<evidence type="ECO:0000313" key="10">
    <source>
        <dbReference type="Proteomes" id="UP000503018"/>
    </source>
</evidence>
<dbReference type="Gene3D" id="1.20.1250.20">
    <property type="entry name" value="MFS general substrate transporter like domains"/>
    <property type="match status" value="1"/>
</dbReference>
<dbReference type="GO" id="GO:0022857">
    <property type="term" value="F:transmembrane transporter activity"/>
    <property type="evidence" value="ECO:0007669"/>
    <property type="project" value="InterPro"/>
</dbReference>
<feature type="transmembrane region" description="Helical" evidence="7">
    <location>
        <begin position="398"/>
        <end position="416"/>
    </location>
</feature>
<feature type="transmembrane region" description="Helical" evidence="7">
    <location>
        <begin position="238"/>
        <end position="262"/>
    </location>
</feature>
<dbReference type="PANTHER" id="PTHR43045:SF2">
    <property type="entry name" value="INNER MEMBRANE METABOLITE TRANSPORT PROTEIN YHJE"/>
    <property type="match status" value="1"/>
</dbReference>
<feature type="transmembrane region" description="Helical" evidence="7">
    <location>
        <begin position="274"/>
        <end position="296"/>
    </location>
</feature>
<evidence type="ECO:0000256" key="5">
    <source>
        <dbReference type="ARBA" id="ARBA00022989"/>
    </source>
</evidence>
<feature type="transmembrane region" description="Helical" evidence="7">
    <location>
        <begin position="185"/>
        <end position="204"/>
    </location>
</feature>
<dbReference type="Pfam" id="PF00083">
    <property type="entry name" value="Sugar_tr"/>
    <property type="match status" value="1"/>
</dbReference>
<organism evidence="9 10">
    <name type="scientific">Sphingomonas lacunae</name>
    <dbReference type="NCBI Taxonomy" id="2698828"/>
    <lineage>
        <taxon>Bacteria</taxon>
        <taxon>Pseudomonadati</taxon>
        <taxon>Pseudomonadota</taxon>
        <taxon>Alphaproteobacteria</taxon>
        <taxon>Sphingomonadales</taxon>
        <taxon>Sphingomonadaceae</taxon>
        <taxon>Sphingomonas</taxon>
    </lineage>
</organism>
<dbReference type="SUPFAM" id="SSF103473">
    <property type="entry name" value="MFS general substrate transporter"/>
    <property type="match status" value="1"/>
</dbReference>
<feature type="transmembrane region" description="Helical" evidence="7">
    <location>
        <begin position="152"/>
        <end position="173"/>
    </location>
</feature>
<evidence type="ECO:0000256" key="6">
    <source>
        <dbReference type="ARBA" id="ARBA00023136"/>
    </source>
</evidence>
<feature type="transmembrane region" description="Helical" evidence="7">
    <location>
        <begin position="333"/>
        <end position="354"/>
    </location>
</feature>
<keyword evidence="10" id="KW-1185">Reference proteome</keyword>